<dbReference type="Gene3D" id="2.30.280.20">
    <property type="match status" value="1"/>
</dbReference>
<dbReference type="Pfam" id="PF18062">
    <property type="entry name" value="RE_AspBHI_N"/>
    <property type="match status" value="1"/>
</dbReference>
<dbReference type="Gene3D" id="3.40.1350.10">
    <property type="match status" value="1"/>
</dbReference>
<dbReference type="EMBL" id="CP015496">
    <property type="protein sequence ID" value="AUI73441.1"/>
    <property type="molecule type" value="Genomic_DNA"/>
</dbReference>
<feature type="domain" description="Restriction endonuclease AspBHI N-terminal" evidence="2">
    <location>
        <begin position="49"/>
        <end position="229"/>
    </location>
</feature>
<dbReference type="REBASE" id="227388">
    <property type="entry name" value="Lhe8105ORF190P"/>
</dbReference>
<reference evidence="3" key="3">
    <citation type="journal article" date="2018" name="Front. Microbiol.">
        <title>Comparative Genomics of Completely Sequenced Lactobacillus helveticus Genomes Provides Insights into Strain-Specific Genes and Resolves Metagenomics Data Down to the Strain Level.</title>
        <authorList>
            <person name="Schmid M."/>
            <person name="Muri J."/>
            <person name="Melidis D."/>
            <person name="Varadarajan A.R."/>
            <person name="Somerville V."/>
            <person name="Wicki A."/>
            <person name="Moser A."/>
            <person name="Bourqui M."/>
            <person name="Wenzel C."/>
            <person name="Eugster-Meier E."/>
            <person name="Frey J.E."/>
            <person name="Irmler S."/>
            <person name="Ahrens C.H."/>
        </authorList>
    </citation>
    <scope>NUCLEOTIDE SEQUENCE</scope>
    <source>
        <strain evidence="3">FAM8105</strain>
    </source>
</reference>
<dbReference type="REBASE" id="273292">
    <property type="entry name" value="LheLH99ORF40P"/>
</dbReference>
<dbReference type="InterPro" id="IPR041409">
    <property type="entry name" value="RE_AspBHI_N"/>
</dbReference>
<gene>
    <name evidence="4" type="ORF">BC335_0040</name>
    <name evidence="3" type="ORF">Lh8105_00190</name>
</gene>
<dbReference type="OrthoDB" id="3010308at2"/>
<dbReference type="Proteomes" id="UP000267794">
    <property type="component" value="Chromosome"/>
</dbReference>
<dbReference type="Pfam" id="PF04471">
    <property type="entry name" value="Mrr_cat"/>
    <property type="match status" value="1"/>
</dbReference>
<sequence>MVLHIGVSYKTGPQAKKEAQEISDTYYISEDDDSSKNYFIETHLKDGKKNYFNQAGIFKPAENECIIISSNTKSRGINYNPWEDEFNEDVGYINYYGDNKRPDTDPATTRGNKYLLDQFKISHDPNPEVRATAVPIIFFETRKQGERIFHGYGVIKNVKLVTQYTGSGADKAYFSNYLFTFCVFSMKKEQEGFDWSWIEARKQAAKDKNFLSLANALAPKEWKFWIRTGDLEKVRRKVYGRSTSKKEEQLPTPGSADDKILNQIYEYYRKKDNSKAHSGDFEFEGLAKEITRLIIGDACHDGWVTKSSGDGGYDFVLRVDIGTKGISQVRQVVLGQAKCYRRDQRITGEAVDRVVARLKRGWIAAFVTTSFFSDPAQREILEDDYPIMLISGKQVAQTVRKYIYEKNITLREYLDSLSRDQSFKSPEDILKEE</sequence>
<evidence type="ECO:0000313" key="6">
    <source>
        <dbReference type="Proteomes" id="UP000267794"/>
    </source>
</evidence>
<dbReference type="GO" id="GO:0003677">
    <property type="term" value="F:DNA binding"/>
    <property type="evidence" value="ECO:0007669"/>
    <property type="project" value="InterPro"/>
</dbReference>
<name>A0A0D5MHB3_LACHE</name>
<protein>
    <submittedName>
        <fullName evidence="4">Uncharacterized protein</fullName>
    </submittedName>
</protein>
<reference evidence="5" key="1">
    <citation type="submission" date="2016-05" db="EMBL/GenBank/DDBJ databases">
        <title>Genome sequence of Lactobacillus helveticus FAM8105.</title>
        <authorList>
            <person name="Ahrens C."/>
            <person name="Schmid M."/>
        </authorList>
    </citation>
    <scope>NUCLEOTIDE SEQUENCE [LARGE SCALE GENOMIC DNA]</scope>
    <source>
        <strain evidence="5">FAM8105</strain>
    </source>
</reference>
<evidence type="ECO:0000313" key="3">
    <source>
        <dbReference type="EMBL" id="AUI73441.1"/>
    </source>
</evidence>
<accession>A0A0D5MHB3</accession>
<evidence type="ECO:0000259" key="2">
    <source>
        <dbReference type="Pfam" id="PF18062"/>
    </source>
</evidence>
<dbReference type="KEGG" id="lhd:HUO_01155"/>
<dbReference type="GO" id="GO:0004519">
    <property type="term" value="F:endonuclease activity"/>
    <property type="evidence" value="ECO:0007669"/>
    <property type="project" value="InterPro"/>
</dbReference>
<evidence type="ECO:0000313" key="4">
    <source>
        <dbReference type="EMBL" id="AYE60603.1"/>
    </source>
</evidence>
<organism evidence="4 6">
    <name type="scientific">Lactobacillus helveticus</name>
    <name type="common">Lactobacillus suntoryeus</name>
    <dbReference type="NCBI Taxonomy" id="1587"/>
    <lineage>
        <taxon>Bacteria</taxon>
        <taxon>Bacillati</taxon>
        <taxon>Bacillota</taxon>
        <taxon>Bacilli</taxon>
        <taxon>Lactobacillales</taxon>
        <taxon>Lactobacillaceae</taxon>
        <taxon>Lactobacillus</taxon>
    </lineage>
</organism>
<evidence type="ECO:0000259" key="1">
    <source>
        <dbReference type="Pfam" id="PF04471"/>
    </source>
</evidence>
<reference evidence="4 6" key="2">
    <citation type="submission" date="2016-10" db="EMBL/GenBank/DDBJ databases">
        <title>Complete genomic sequencing of Lactobacillus helveticus LH99 and comparative genome analysis.</title>
        <authorList>
            <person name="Li N."/>
            <person name="You C."/>
            <person name="Liu Z."/>
        </authorList>
    </citation>
    <scope>NUCLEOTIDE SEQUENCE [LARGE SCALE GENOMIC DNA]</scope>
    <source>
        <strain evidence="4 6">LH99</strain>
    </source>
</reference>
<dbReference type="Proteomes" id="UP000234562">
    <property type="component" value="Chromosome"/>
</dbReference>
<feature type="domain" description="Restriction endonuclease type IV Mrr" evidence="1">
    <location>
        <begin position="301"/>
        <end position="397"/>
    </location>
</feature>
<dbReference type="InterPro" id="IPR007560">
    <property type="entry name" value="Restrct_endonuc_IV_Mrr"/>
</dbReference>
<dbReference type="REBASE" id="157384">
    <property type="entry name" value="Lhe76ORF7075P"/>
</dbReference>
<dbReference type="InterPro" id="IPR011856">
    <property type="entry name" value="tRNA_endonuc-like_dom_sf"/>
</dbReference>
<dbReference type="GO" id="GO:0009307">
    <property type="term" value="P:DNA restriction-modification system"/>
    <property type="evidence" value="ECO:0007669"/>
    <property type="project" value="InterPro"/>
</dbReference>
<dbReference type="EMBL" id="CP017982">
    <property type="protein sequence ID" value="AYE60603.1"/>
    <property type="molecule type" value="Genomic_DNA"/>
</dbReference>
<proteinExistence type="predicted"/>
<dbReference type="OMA" id="FALEAKC"/>
<evidence type="ECO:0000313" key="5">
    <source>
        <dbReference type="Proteomes" id="UP000234562"/>
    </source>
</evidence>
<dbReference type="REBASE" id="115770">
    <property type="entry name" value="Lhe8701ORF1155P"/>
</dbReference>
<dbReference type="RefSeq" id="WP_012211214.1">
    <property type="nucleotide sequence ID" value="NZ_BLYT01000200.1"/>
</dbReference>
<dbReference type="AlphaFoldDB" id="A0A0D5MHB3"/>